<accession>A0ABS9CM76</accession>
<dbReference type="SUPFAM" id="SSF53850">
    <property type="entry name" value="Periplasmic binding protein-like II"/>
    <property type="match status" value="1"/>
</dbReference>
<gene>
    <name evidence="1" type="ORF">JQM67_06595</name>
</gene>
<dbReference type="PANTHER" id="PTHR43649">
    <property type="entry name" value="ARABINOSE-BINDING PROTEIN-RELATED"/>
    <property type="match status" value="1"/>
</dbReference>
<dbReference type="InterPro" id="IPR050490">
    <property type="entry name" value="Bact_solute-bd_prot1"/>
</dbReference>
<protein>
    <submittedName>
        <fullName evidence="1">Extracellular solute-binding protein</fullName>
    </submittedName>
</protein>
<dbReference type="EMBL" id="JAFBIT010000002">
    <property type="protein sequence ID" value="MCF2652266.1"/>
    <property type="molecule type" value="Genomic_DNA"/>
</dbReference>
<dbReference type="Pfam" id="PF01547">
    <property type="entry name" value="SBP_bac_1"/>
    <property type="match status" value="1"/>
</dbReference>
<name>A0ABS9CM76_9FIRM</name>
<dbReference type="InterPro" id="IPR006059">
    <property type="entry name" value="SBP"/>
</dbReference>
<dbReference type="Gene3D" id="3.40.190.10">
    <property type="entry name" value="Periplasmic binding protein-like II"/>
    <property type="match status" value="1"/>
</dbReference>
<dbReference type="PANTHER" id="PTHR43649:SF12">
    <property type="entry name" value="DIACETYLCHITOBIOSE BINDING PROTEIN DASA"/>
    <property type="match status" value="1"/>
</dbReference>
<reference evidence="1 2" key="1">
    <citation type="submission" date="2020-12" db="EMBL/GenBank/DDBJ databases">
        <title>Whole genome sequences of gut porcine anaerobes.</title>
        <authorList>
            <person name="Kubasova T."/>
            <person name="Jahodarova E."/>
            <person name="Rychlik I."/>
        </authorList>
    </citation>
    <scope>NUCLEOTIDE SEQUENCE [LARGE SCALE GENOMIC DNA]</scope>
    <source>
        <strain evidence="1 2">An867</strain>
    </source>
</reference>
<proteinExistence type="predicted"/>
<evidence type="ECO:0000313" key="2">
    <source>
        <dbReference type="Proteomes" id="UP001299220"/>
    </source>
</evidence>
<sequence length="480" mass="53997">MGLILSLFGCARKAEAEIYDRNINEGVSAAPETSGGSRTLRVAAGKDYSLYNEIGLTSLAERFQTLHPDVTVEIDAIPAQEVKTADDLKAYRERILLGIAGGEGYDVLDWSILENYTKMADNGTLLNLKPFMENDPEFLAEDYFENILYTYAYQDGLYAIPTGFFTTKVWLRTDILDEMGVDLTGKREISVEELGKLYTEGVEKGLVEENWLNFGWKGGVRSRLLTGFFSACVDCGNHTSSFSAPENVEYLDWVLNTVPESLPYGTAEAGIAAENVKKAFQQLYGARCFSSIWNGDFYTAPWANYKAENSTEPMNLTDREGRVFYNLTDVVGIAGNTKEPNLAWEFVKFCIAEVENPSYKGLYSEGPNAVDICNGAYTVNRKNFEKYAPLYTRAIYGQAYYPKAWKARMSSEFFQTLYTDEINDRILYDIESAGAYDTMIDNDLETLLYDALLAYIESPVTTVEQFSAELDRMVTDYYAE</sequence>
<dbReference type="Proteomes" id="UP001299220">
    <property type="component" value="Unassembled WGS sequence"/>
</dbReference>
<comment type="caution">
    <text evidence="1">The sequence shown here is derived from an EMBL/GenBank/DDBJ whole genome shotgun (WGS) entry which is preliminary data.</text>
</comment>
<evidence type="ECO:0000313" key="1">
    <source>
        <dbReference type="EMBL" id="MCF2652266.1"/>
    </source>
</evidence>
<organism evidence="1 2">
    <name type="scientific">Anaeromassilibacillus senegalensis</name>
    <dbReference type="NCBI Taxonomy" id="1673717"/>
    <lineage>
        <taxon>Bacteria</taxon>
        <taxon>Bacillati</taxon>
        <taxon>Bacillota</taxon>
        <taxon>Clostridia</taxon>
        <taxon>Eubacteriales</taxon>
        <taxon>Acutalibacteraceae</taxon>
        <taxon>Anaeromassilibacillus</taxon>
    </lineage>
</organism>
<dbReference type="RefSeq" id="WP_235323326.1">
    <property type="nucleotide sequence ID" value="NZ_JAFBIT010000002.1"/>
</dbReference>
<keyword evidence="2" id="KW-1185">Reference proteome</keyword>